<proteinExistence type="predicted"/>
<accession>A0A0V0I909</accession>
<dbReference type="EMBL" id="GEDG01009780">
    <property type="protein sequence ID" value="JAP28775.1"/>
    <property type="molecule type" value="Transcribed_RNA"/>
</dbReference>
<evidence type="ECO:0000313" key="1">
    <source>
        <dbReference type="EMBL" id="JAP28775.1"/>
    </source>
</evidence>
<organism evidence="1">
    <name type="scientific">Solanum chacoense</name>
    <name type="common">Chaco potato</name>
    <dbReference type="NCBI Taxonomy" id="4108"/>
    <lineage>
        <taxon>Eukaryota</taxon>
        <taxon>Viridiplantae</taxon>
        <taxon>Streptophyta</taxon>
        <taxon>Embryophyta</taxon>
        <taxon>Tracheophyta</taxon>
        <taxon>Spermatophyta</taxon>
        <taxon>Magnoliopsida</taxon>
        <taxon>eudicotyledons</taxon>
        <taxon>Gunneridae</taxon>
        <taxon>Pentapetalae</taxon>
        <taxon>asterids</taxon>
        <taxon>lamiids</taxon>
        <taxon>Solanales</taxon>
        <taxon>Solanaceae</taxon>
        <taxon>Solanoideae</taxon>
        <taxon>Solaneae</taxon>
        <taxon>Solanum</taxon>
    </lineage>
</organism>
<sequence length="68" mass="8008">MIMCFRFGWFDNNFNFLWSSSILANSFSFIFTHEHSSIEFTWTPHLLHTLPFKSTSSESRRGMLTLLG</sequence>
<name>A0A0V0I909_SOLCH</name>
<protein>
    <submittedName>
        <fullName evidence="1">Putative ovule protein</fullName>
    </submittedName>
</protein>
<dbReference type="AlphaFoldDB" id="A0A0V0I909"/>
<reference evidence="1" key="1">
    <citation type="submission" date="2015-12" db="EMBL/GenBank/DDBJ databases">
        <title>Gene expression during late stages of embryo sac development: a critical building block for successful pollen-pistil interactions.</title>
        <authorList>
            <person name="Liu Y."/>
            <person name="Joly V."/>
            <person name="Sabar M."/>
            <person name="Matton D.P."/>
        </authorList>
    </citation>
    <scope>NUCLEOTIDE SEQUENCE</scope>
</reference>